<dbReference type="KEGG" id="caz:CARG_07625"/>
<keyword evidence="2" id="KW-0560">Oxidoreductase</keyword>
<dbReference type="PANTHER" id="PTHR44196">
    <property type="entry name" value="DEHYDROGENASE/REDUCTASE SDR FAMILY MEMBER 7B"/>
    <property type="match status" value="1"/>
</dbReference>
<dbReference type="PATRIC" id="fig|1348662.3.peg.1507"/>
<dbReference type="PANTHER" id="PTHR44196:SF1">
    <property type="entry name" value="DEHYDROGENASE_REDUCTASE SDR FAMILY MEMBER 7B"/>
    <property type="match status" value="1"/>
</dbReference>
<dbReference type="HOGENOM" id="CLU_010194_2_6_11"/>
<organism evidence="3 4">
    <name type="scientific">Corynebacterium argentoratense DSM 44202</name>
    <dbReference type="NCBI Taxonomy" id="1348662"/>
    <lineage>
        <taxon>Bacteria</taxon>
        <taxon>Bacillati</taxon>
        <taxon>Actinomycetota</taxon>
        <taxon>Actinomycetes</taxon>
        <taxon>Mycobacteriales</taxon>
        <taxon>Corynebacteriaceae</taxon>
        <taxon>Corynebacterium</taxon>
    </lineage>
</organism>
<dbReference type="InterPro" id="IPR020904">
    <property type="entry name" value="Sc_DH/Rdtase_CS"/>
</dbReference>
<dbReference type="Proteomes" id="UP000016943">
    <property type="component" value="Chromosome"/>
</dbReference>
<protein>
    <recommendedName>
        <fullName evidence="5">Short-chain dehydrogenase</fullName>
    </recommendedName>
</protein>
<dbReference type="Gene3D" id="3.40.50.720">
    <property type="entry name" value="NAD(P)-binding Rossmann-like Domain"/>
    <property type="match status" value="1"/>
</dbReference>
<dbReference type="SUPFAM" id="SSF51735">
    <property type="entry name" value="NAD(P)-binding Rossmann-fold domains"/>
    <property type="match status" value="1"/>
</dbReference>
<dbReference type="EMBL" id="CP006365">
    <property type="protein sequence ID" value="AGU15643.1"/>
    <property type="molecule type" value="Genomic_DNA"/>
</dbReference>
<evidence type="ECO:0000313" key="4">
    <source>
        <dbReference type="Proteomes" id="UP000016943"/>
    </source>
</evidence>
<dbReference type="GeneID" id="78250275"/>
<comment type="similarity">
    <text evidence="1">Belongs to the short-chain dehydrogenases/reductases (SDR) family.</text>
</comment>
<evidence type="ECO:0000256" key="2">
    <source>
        <dbReference type="ARBA" id="ARBA00023002"/>
    </source>
</evidence>
<dbReference type="RefSeq" id="WP_021012034.1">
    <property type="nucleotide sequence ID" value="NC_022198.1"/>
</dbReference>
<proteinExistence type="inferred from homology"/>
<keyword evidence="4" id="KW-1185">Reference proteome</keyword>
<sequence>MSTTAIVTGATGGMGTHIVAALSEVYDCVLAIGRNQDTLNQLESTFSNVTGVRLDLGEPDIDYLKALAVERVDCLVHAAAIAPKGPLEGTEEQQWREALQLNVIAPAQLTRALLPGLRATGGTVVFISSGAGDHGHANMTLYCATKHALNGLAEALRQEEPDIRVSTVAPGPTDTPMLQGLRGQYDAATVIAPEEVSAAVRAVVTAGPSTQLTRVNVRPRRP</sequence>
<dbReference type="PROSITE" id="PS00061">
    <property type="entry name" value="ADH_SHORT"/>
    <property type="match status" value="1"/>
</dbReference>
<dbReference type="PRINTS" id="PR00081">
    <property type="entry name" value="GDHRDH"/>
</dbReference>
<dbReference type="AlphaFoldDB" id="U3GY98"/>
<dbReference type="eggNOG" id="COG1028">
    <property type="taxonomic scope" value="Bacteria"/>
</dbReference>
<accession>U3GY98</accession>
<name>U3GY98_9CORY</name>
<evidence type="ECO:0008006" key="5">
    <source>
        <dbReference type="Google" id="ProtNLM"/>
    </source>
</evidence>
<dbReference type="OrthoDB" id="158573at2"/>
<evidence type="ECO:0000313" key="3">
    <source>
        <dbReference type="EMBL" id="AGU15643.1"/>
    </source>
</evidence>
<gene>
    <name evidence="3" type="ORF">CARG_07625</name>
</gene>
<dbReference type="InterPro" id="IPR002347">
    <property type="entry name" value="SDR_fam"/>
</dbReference>
<dbReference type="STRING" id="1348662.CARG_07625"/>
<dbReference type="GO" id="GO:0016491">
    <property type="term" value="F:oxidoreductase activity"/>
    <property type="evidence" value="ECO:0007669"/>
    <property type="project" value="UniProtKB-KW"/>
</dbReference>
<dbReference type="InterPro" id="IPR036291">
    <property type="entry name" value="NAD(P)-bd_dom_sf"/>
</dbReference>
<dbReference type="GO" id="GO:0016020">
    <property type="term" value="C:membrane"/>
    <property type="evidence" value="ECO:0007669"/>
    <property type="project" value="TreeGrafter"/>
</dbReference>
<reference evidence="3 4" key="1">
    <citation type="journal article" date="2013" name="Genome Announc.">
        <title>Whole-Genome Sequence of the Clinical Strain Corynebacterium argentoratense DSM 44202, Isolated from a Human Throat Specimen.</title>
        <authorList>
            <person name="Bomholt C."/>
            <person name="Glaub A."/>
            <person name="Gravermann K."/>
            <person name="Albersmeier A."/>
            <person name="Brinkrolf K."/>
            <person name="Ruckert C."/>
            <person name="Tauch A."/>
        </authorList>
    </citation>
    <scope>NUCLEOTIDE SEQUENCE [LARGE SCALE GENOMIC DNA]</scope>
    <source>
        <strain evidence="3">DSM 44202</strain>
    </source>
</reference>
<evidence type="ECO:0000256" key="1">
    <source>
        <dbReference type="ARBA" id="ARBA00006484"/>
    </source>
</evidence>
<dbReference type="Pfam" id="PF00106">
    <property type="entry name" value="adh_short"/>
    <property type="match status" value="1"/>
</dbReference>
<dbReference type="NCBIfam" id="NF006073">
    <property type="entry name" value="PRK08219.1"/>
    <property type="match status" value="1"/>
</dbReference>